<reference evidence="1 2" key="1">
    <citation type="submission" date="2023-03" db="EMBL/GenBank/DDBJ databases">
        <title>High recombination rates correlate with genetic variation in Cardiocondyla obscurior ants.</title>
        <authorList>
            <person name="Errbii M."/>
        </authorList>
    </citation>
    <scope>NUCLEOTIDE SEQUENCE [LARGE SCALE GENOMIC DNA]</scope>
    <source>
        <strain evidence="1">Alpha-2009</strain>
        <tissue evidence="1">Whole body</tissue>
    </source>
</reference>
<evidence type="ECO:0000313" key="2">
    <source>
        <dbReference type="Proteomes" id="UP001430953"/>
    </source>
</evidence>
<gene>
    <name evidence="1" type="ORF">PUN28_018381</name>
</gene>
<dbReference type="Proteomes" id="UP001430953">
    <property type="component" value="Unassembled WGS sequence"/>
</dbReference>
<dbReference type="EMBL" id="JADYXP020000022">
    <property type="protein sequence ID" value="KAL0103038.1"/>
    <property type="molecule type" value="Genomic_DNA"/>
</dbReference>
<evidence type="ECO:0000313" key="1">
    <source>
        <dbReference type="EMBL" id="KAL0103038.1"/>
    </source>
</evidence>
<name>A0AAW2EI59_9HYME</name>
<organism evidence="1 2">
    <name type="scientific">Cardiocondyla obscurior</name>
    <dbReference type="NCBI Taxonomy" id="286306"/>
    <lineage>
        <taxon>Eukaryota</taxon>
        <taxon>Metazoa</taxon>
        <taxon>Ecdysozoa</taxon>
        <taxon>Arthropoda</taxon>
        <taxon>Hexapoda</taxon>
        <taxon>Insecta</taxon>
        <taxon>Pterygota</taxon>
        <taxon>Neoptera</taxon>
        <taxon>Endopterygota</taxon>
        <taxon>Hymenoptera</taxon>
        <taxon>Apocrita</taxon>
        <taxon>Aculeata</taxon>
        <taxon>Formicoidea</taxon>
        <taxon>Formicidae</taxon>
        <taxon>Myrmicinae</taxon>
        <taxon>Cardiocondyla</taxon>
    </lineage>
</organism>
<dbReference type="AlphaFoldDB" id="A0AAW2EI59"/>
<keyword evidence="2" id="KW-1185">Reference proteome</keyword>
<comment type="caution">
    <text evidence="1">The sequence shown here is derived from an EMBL/GenBank/DDBJ whole genome shotgun (WGS) entry which is preliminary data.</text>
</comment>
<proteinExistence type="predicted"/>
<accession>A0AAW2EI59</accession>
<sequence>MTAKTSPNPFNVFPTIARDILYPLVLPPPGDSTPALKEGPTRHSADILRRGGGPRRVSCIGGITFSHRQNFRTPLKLMQIGETYNFFFVVCNWGF</sequence>
<protein>
    <submittedName>
        <fullName evidence="1">Uncharacterized protein</fullName>
    </submittedName>
</protein>